<dbReference type="PROSITE" id="PS51485">
    <property type="entry name" value="PHYTOCYANIN"/>
    <property type="match status" value="1"/>
</dbReference>
<dbReference type="PROSITE" id="PS51257">
    <property type="entry name" value="PROKAR_LIPOPROTEIN"/>
    <property type="match status" value="1"/>
</dbReference>
<keyword evidence="2" id="KW-0325">Glycoprotein</keyword>
<dbReference type="PANTHER" id="PTHR33021:SF522">
    <property type="entry name" value="PHYTOCYANIN DOMAIN-CONTAINING PROTEIN"/>
    <property type="match status" value="1"/>
</dbReference>
<dbReference type="EMBL" id="SDAM02000175">
    <property type="protein sequence ID" value="KAH6825398.1"/>
    <property type="molecule type" value="Genomic_DNA"/>
</dbReference>
<keyword evidence="6" id="KW-1185">Reference proteome</keyword>
<keyword evidence="1" id="KW-1015">Disulfide bond</keyword>
<sequence>MGKTSLVLFGWLVGCAALLMGCSADTITVGDELGWTIPPATDSAYQKWARLKDIDLGDTIVFNWNGAGAHNVAQVTKEGYDNCSAGTNTSLGPLQTVSPYTFILNITTPQYFICTVADHCTRGQKVTIQVRDDTDFSAASTTAFSSIFLAAAAASLSLFI</sequence>
<gene>
    <name evidence="5" type="ORF">C2S53_000970</name>
</gene>
<feature type="chain" id="PRO_5042014023" description="Phytocyanin domain-containing protein" evidence="3">
    <location>
        <begin position="25"/>
        <end position="160"/>
    </location>
</feature>
<evidence type="ECO:0000313" key="5">
    <source>
        <dbReference type="EMBL" id="KAH6825398.1"/>
    </source>
</evidence>
<dbReference type="InterPro" id="IPR008972">
    <property type="entry name" value="Cupredoxin"/>
</dbReference>
<keyword evidence="3" id="KW-0732">Signal</keyword>
<evidence type="ECO:0000256" key="3">
    <source>
        <dbReference type="SAM" id="SignalP"/>
    </source>
</evidence>
<dbReference type="Proteomes" id="UP001190926">
    <property type="component" value="Unassembled WGS sequence"/>
</dbReference>
<dbReference type="AlphaFoldDB" id="A0AAD4P3C3"/>
<organism evidence="5 6">
    <name type="scientific">Perilla frutescens var. hirtella</name>
    <name type="common">Perilla citriodora</name>
    <name type="synonym">Perilla setoyensis</name>
    <dbReference type="NCBI Taxonomy" id="608512"/>
    <lineage>
        <taxon>Eukaryota</taxon>
        <taxon>Viridiplantae</taxon>
        <taxon>Streptophyta</taxon>
        <taxon>Embryophyta</taxon>
        <taxon>Tracheophyta</taxon>
        <taxon>Spermatophyta</taxon>
        <taxon>Magnoliopsida</taxon>
        <taxon>eudicotyledons</taxon>
        <taxon>Gunneridae</taxon>
        <taxon>Pentapetalae</taxon>
        <taxon>asterids</taxon>
        <taxon>lamiids</taxon>
        <taxon>Lamiales</taxon>
        <taxon>Lamiaceae</taxon>
        <taxon>Nepetoideae</taxon>
        <taxon>Elsholtzieae</taxon>
        <taxon>Perilla</taxon>
    </lineage>
</organism>
<dbReference type="Gene3D" id="2.60.40.420">
    <property type="entry name" value="Cupredoxins - blue copper proteins"/>
    <property type="match status" value="1"/>
</dbReference>
<name>A0AAD4P3C3_PERFH</name>
<proteinExistence type="predicted"/>
<feature type="signal peptide" evidence="3">
    <location>
        <begin position="1"/>
        <end position="24"/>
    </location>
</feature>
<feature type="domain" description="Phytocyanin" evidence="4">
    <location>
        <begin position="25"/>
        <end position="132"/>
    </location>
</feature>
<dbReference type="InterPro" id="IPR039391">
    <property type="entry name" value="Phytocyanin-like"/>
</dbReference>
<protein>
    <recommendedName>
        <fullName evidence="4">Phytocyanin domain-containing protein</fullName>
    </recommendedName>
</protein>
<dbReference type="Pfam" id="PF02298">
    <property type="entry name" value="Cu_bind_like"/>
    <property type="match status" value="1"/>
</dbReference>
<dbReference type="GO" id="GO:0009055">
    <property type="term" value="F:electron transfer activity"/>
    <property type="evidence" value="ECO:0007669"/>
    <property type="project" value="InterPro"/>
</dbReference>
<accession>A0AAD4P3C3</accession>
<dbReference type="SUPFAM" id="SSF49503">
    <property type="entry name" value="Cupredoxins"/>
    <property type="match status" value="1"/>
</dbReference>
<comment type="caution">
    <text evidence="5">The sequence shown here is derived from an EMBL/GenBank/DDBJ whole genome shotgun (WGS) entry which is preliminary data.</text>
</comment>
<evidence type="ECO:0000256" key="1">
    <source>
        <dbReference type="ARBA" id="ARBA00023157"/>
    </source>
</evidence>
<evidence type="ECO:0000259" key="4">
    <source>
        <dbReference type="PROSITE" id="PS51485"/>
    </source>
</evidence>
<evidence type="ECO:0000313" key="6">
    <source>
        <dbReference type="Proteomes" id="UP001190926"/>
    </source>
</evidence>
<reference evidence="5 6" key="1">
    <citation type="journal article" date="2021" name="Nat. Commun.">
        <title>Incipient diploidization of the medicinal plant Perilla within 10,000 years.</title>
        <authorList>
            <person name="Zhang Y."/>
            <person name="Shen Q."/>
            <person name="Leng L."/>
            <person name="Zhang D."/>
            <person name="Chen S."/>
            <person name="Shi Y."/>
            <person name="Ning Z."/>
            <person name="Chen S."/>
        </authorList>
    </citation>
    <scope>NUCLEOTIDE SEQUENCE [LARGE SCALE GENOMIC DNA]</scope>
    <source>
        <strain evidence="6">cv. PC099</strain>
    </source>
</reference>
<dbReference type="PANTHER" id="PTHR33021">
    <property type="entry name" value="BLUE COPPER PROTEIN"/>
    <property type="match status" value="1"/>
</dbReference>
<evidence type="ECO:0000256" key="2">
    <source>
        <dbReference type="ARBA" id="ARBA00023180"/>
    </source>
</evidence>
<dbReference type="FunFam" id="2.60.40.420:FF:000034">
    <property type="entry name" value="Cupredoxin superfamily protein"/>
    <property type="match status" value="1"/>
</dbReference>
<dbReference type="GO" id="GO:0005886">
    <property type="term" value="C:plasma membrane"/>
    <property type="evidence" value="ECO:0007669"/>
    <property type="project" value="TreeGrafter"/>
</dbReference>
<dbReference type="InterPro" id="IPR003245">
    <property type="entry name" value="Phytocyanin_dom"/>
</dbReference>